<proteinExistence type="predicted"/>
<sequence length="79" mass="8305">MSSGLACNWVADDLAWQCEFAGGFVNGLVMDKGGIEHGLDCLGGLIVVIEGLAKLGCCALQEMAEYGLGGEVEWWALIV</sequence>
<comment type="caution">
    <text evidence="1">The sequence shown here is derived from an EMBL/GenBank/DDBJ whole genome shotgun (WGS) entry which is preliminary data.</text>
</comment>
<name>A0AAW1YNS6_RUBAR</name>
<evidence type="ECO:0000313" key="2">
    <source>
        <dbReference type="Proteomes" id="UP001457282"/>
    </source>
</evidence>
<organism evidence="1 2">
    <name type="scientific">Rubus argutus</name>
    <name type="common">Southern blackberry</name>
    <dbReference type="NCBI Taxonomy" id="59490"/>
    <lineage>
        <taxon>Eukaryota</taxon>
        <taxon>Viridiplantae</taxon>
        <taxon>Streptophyta</taxon>
        <taxon>Embryophyta</taxon>
        <taxon>Tracheophyta</taxon>
        <taxon>Spermatophyta</taxon>
        <taxon>Magnoliopsida</taxon>
        <taxon>eudicotyledons</taxon>
        <taxon>Gunneridae</taxon>
        <taxon>Pentapetalae</taxon>
        <taxon>rosids</taxon>
        <taxon>fabids</taxon>
        <taxon>Rosales</taxon>
        <taxon>Rosaceae</taxon>
        <taxon>Rosoideae</taxon>
        <taxon>Rosoideae incertae sedis</taxon>
        <taxon>Rubus</taxon>
    </lineage>
</organism>
<dbReference type="Proteomes" id="UP001457282">
    <property type="component" value="Unassembled WGS sequence"/>
</dbReference>
<accession>A0AAW1YNS6</accession>
<evidence type="ECO:0000313" key="1">
    <source>
        <dbReference type="EMBL" id="KAK9950167.1"/>
    </source>
</evidence>
<gene>
    <name evidence="1" type="ORF">M0R45_005668</name>
</gene>
<dbReference type="AlphaFoldDB" id="A0AAW1YNS6"/>
<protein>
    <submittedName>
        <fullName evidence="1">Uncharacterized protein</fullName>
    </submittedName>
</protein>
<keyword evidence="2" id="KW-1185">Reference proteome</keyword>
<dbReference type="EMBL" id="JBEDUW010000001">
    <property type="protein sequence ID" value="KAK9950167.1"/>
    <property type="molecule type" value="Genomic_DNA"/>
</dbReference>
<reference evidence="1 2" key="1">
    <citation type="journal article" date="2023" name="G3 (Bethesda)">
        <title>A chromosome-length genome assembly and annotation of blackberry (Rubus argutus, cv. 'Hillquist').</title>
        <authorList>
            <person name="Bruna T."/>
            <person name="Aryal R."/>
            <person name="Dudchenko O."/>
            <person name="Sargent D.J."/>
            <person name="Mead D."/>
            <person name="Buti M."/>
            <person name="Cavallini A."/>
            <person name="Hytonen T."/>
            <person name="Andres J."/>
            <person name="Pham M."/>
            <person name="Weisz D."/>
            <person name="Mascagni F."/>
            <person name="Usai G."/>
            <person name="Natali L."/>
            <person name="Bassil N."/>
            <person name="Fernandez G.E."/>
            <person name="Lomsadze A."/>
            <person name="Armour M."/>
            <person name="Olukolu B."/>
            <person name="Poorten T."/>
            <person name="Britton C."/>
            <person name="Davik J."/>
            <person name="Ashrafi H."/>
            <person name="Aiden E.L."/>
            <person name="Borodovsky M."/>
            <person name="Worthington M."/>
        </authorList>
    </citation>
    <scope>NUCLEOTIDE SEQUENCE [LARGE SCALE GENOMIC DNA]</scope>
    <source>
        <strain evidence="1">PI 553951</strain>
    </source>
</reference>